<evidence type="ECO:0000256" key="1">
    <source>
        <dbReference type="ARBA" id="ARBA00006432"/>
    </source>
</evidence>
<reference evidence="5" key="1">
    <citation type="submission" date="2020-01" db="EMBL/GenBank/DDBJ databases">
        <authorList>
            <consortium name="DOE Joint Genome Institute"/>
            <person name="Haridas S."/>
            <person name="Albert R."/>
            <person name="Binder M."/>
            <person name="Bloem J."/>
            <person name="Labutti K."/>
            <person name="Salamov A."/>
            <person name="Andreopoulos B."/>
            <person name="Baker S.E."/>
            <person name="Barry K."/>
            <person name="Bills G."/>
            <person name="Bluhm B.H."/>
            <person name="Cannon C."/>
            <person name="Castanera R."/>
            <person name="Culley D.E."/>
            <person name="Daum C."/>
            <person name="Ezra D."/>
            <person name="Gonzalez J.B."/>
            <person name="Henrissat B."/>
            <person name="Kuo A."/>
            <person name="Liang C."/>
            <person name="Lipzen A."/>
            <person name="Lutzoni F."/>
            <person name="Magnuson J."/>
            <person name="Mondo S."/>
            <person name="Nolan M."/>
            <person name="Ohm R."/>
            <person name="Pangilinan J."/>
            <person name="Park H.-J."/>
            <person name="Ramirez L."/>
            <person name="Alfaro M."/>
            <person name="Sun H."/>
            <person name="Tritt A."/>
            <person name="Yoshinaga Y."/>
            <person name="Zwiers L.-H."/>
            <person name="Turgeon B.G."/>
            <person name="Goodwin S.B."/>
            <person name="Spatafora J.W."/>
            <person name="Crous P.W."/>
            <person name="Grigoriev I.V."/>
        </authorList>
    </citation>
    <scope>NUCLEOTIDE SEQUENCE</scope>
    <source>
        <strain evidence="5">CBS 342.82</strain>
    </source>
</reference>
<dbReference type="SUPFAM" id="SSF56801">
    <property type="entry name" value="Acetyl-CoA synthetase-like"/>
    <property type="match status" value="1"/>
</dbReference>
<proteinExistence type="inferred from homology"/>
<dbReference type="PANTHER" id="PTHR43201:SF8">
    <property type="entry name" value="ACYL-COA SYNTHETASE FAMILY MEMBER 3"/>
    <property type="match status" value="1"/>
</dbReference>
<dbReference type="PROSITE" id="PS00455">
    <property type="entry name" value="AMP_BINDING"/>
    <property type="match status" value="1"/>
</dbReference>
<dbReference type="GO" id="GO:0006631">
    <property type="term" value="P:fatty acid metabolic process"/>
    <property type="evidence" value="ECO:0007669"/>
    <property type="project" value="TreeGrafter"/>
</dbReference>
<dbReference type="Pfam" id="PF00501">
    <property type="entry name" value="AMP-binding"/>
    <property type="match status" value="1"/>
</dbReference>
<evidence type="ECO:0000259" key="3">
    <source>
        <dbReference type="Pfam" id="PF13193"/>
    </source>
</evidence>
<evidence type="ECO:0000313" key="4">
    <source>
        <dbReference type="Proteomes" id="UP000504637"/>
    </source>
</evidence>
<dbReference type="Pfam" id="PF13193">
    <property type="entry name" value="AMP-binding_C"/>
    <property type="match status" value="1"/>
</dbReference>
<dbReference type="RefSeq" id="XP_033458372.1">
    <property type="nucleotide sequence ID" value="XM_033605090.1"/>
</dbReference>
<accession>A0A6J3M001</accession>
<sequence length="596" mass="65767">MESRNVRFPGHEFFRLLLGTINLRGHQTILDSCSKTEHTYSQLLSDVLRCRERLIAAIPAIYLNQDGHVNEENLTICSMLPSDYRALVAFFAITSIGAVALPIVSDSLPEEILHFHERFHALCILHAKEDVNLEDKLEKYCIDTGKPVPKRASFPDMIGATSHLHHDITLSTASASERAALILLSSGTTGPPKAIVHSLKLFTSNFTGLGSDDAICLSHRPLNLPSALTNVMRNILRGAPIELLSNSSPGPIWERLRQSGVTNLTGSSSFWFTLTEYFEQIIASLPQEEMQAYLEAARNLKVAITSGASLVPRVENFWRNVVRRPLIQVWGSTESSIALSSLAAGEDTATNLIGRPLPGVTVRLSKGDFGEMLIKTPTMFQGYWENDAATRDAFDESGFYRTGDIVSRRGDDYFIEGRAKTDSKCCLLRRVGSYAKKRSEVIRVSGSKVPIPAVERALFRLEYVFEAFVVAVADPAVVSRVAVLIRARNPQMQLDLETLREDLSAHVPAFMLPSIIRVLREGEEVPRTASGKVNRAKLAESFFPRSVESSMRGMYENVEIGPATIDWKSRGPRKMWDTGGVVSSSSGQTTTANAAT</sequence>
<dbReference type="Gene3D" id="3.40.50.12780">
    <property type="entry name" value="N-terminal domain of ligase-like"/>
    <property type="match status" value="1"/>
</dbReference>
<protein>
    <submittedName>
        <fullName evidence="5">Acetyl-CoA synthetase-like protein</fullName>
    </submittedName>
</protein>
<dbReference type="InterPro" id="IPR042099">
    <property type="entry name" value="ANL_N_sf"/>
</dbReference>
<dbReference type="Proteomes" id="UP000504637">
    <property type="component" value="Unplaced"/>
</dbReference>
<feature type="domain" description="AMP-binding enzyme C-terminal" evidence="3">
    <location>
        <begin position="454"/>
        <end position="532"/>
    </location>
</feature>
<dbReference type="InterPro" id="IPR045851">
    <property type="entry name" value="AMP-bd_C_sf"/>
</dbReference>
<name>A0A6J3M001_9PEZI</name>
<evidence type="ECO:0000259" key="2">
    <source>
        <dbReference type="Pfam" id="PF00501"/>
    </source>
</evidence>
<dbReference type="InterPro" id="IPR000873">
    <property type="entry name" value="AMP-dep_synth/lig_dom"/>
</dbReference>
<feature type="domain" description="AMP-dependent synthetase/ligase" evidence="2">
    <location>
        <begin position="64"/>
        <end position="384"/>
    </location>
</feature>
<organism evidence="5">
    <name type="scientific">Dissoconium aciculare CBS 342.82</name>
    <dbReference type="NCBI Taxonomy" id="1314786"/>
    <lineage>
        <taxon>Eukaryota</taxon>
        <taxon>Fungi</taxon>
        <taxon>Dikarya</taxon>
        <taxon>Ascomycota</taxon>
        <taxon>Pezizomycotina</taxon>
        <taxon>Dothideomycetes</taxon>
        <taxon>Dothideomycetidae</taxon>
        <taxon>Mycosphaerellales</taxon>
        <taxon>Dissoconiaceae</taxon>
        <taxon>Dissoconium</taxon>
    </lineage>
</organism>
<dbReference type="GO" id="GO:0031956">
    <property type="term" value="F:medium-chain fatty acid-CoA ligase activity"/>
    <property type="evidence" value="ECO:0007669"/>
    <property type="project" value="TreeGrafter"/>
</dbReference>
<comment type="similarity">
    <text evidence="1">Belongs to the ATP-dependent AMP-binding enzyme family.</text>
</comment>
<dbReference type="AlphaFoldDB" id="A0A6J3M001"/>
<keyword evidence="4" id="KW-1185">Reference proteome</keyword>
<reference evidence="5" key="3">
    <citation type="submission" date="2025-08" db="UniProtKB">
        <authorList>
            <consortium name="RefSeq"/>
        </authorList>
    </citation>
    <scope>IDENTIFICATION</scope>
    <source>
        <strain evidence="5">CBS 342.82</strain>
    </source>
</reference>
<dbReference type="InterPro" id="IPR020845">
    <property type="entry name" value="AMP-binding_CS"/>
</dbReference>
<reference evidence="5" key="2">
    <citation type="submission" date="2020-04" db="EMBL/GenBank/DDBJ databases">
        <authorList>
            <consortium name="NCBI Genome Project"/>
        </authorList>
    </citation>
    <scope>NUCLEOTIDE SEQUENCE</scope>
    <source>
        <strain evidence="5">CBS 342.82</strain>
    </source>
</reference>
<dbReference type="InterPro" id="IPR025110">
    <property type="entry name" value="AMP-bd_C"/>
</dbReference>
<dbReference type="OrthoDB" id="6614653at2759"/>
<dbReference type="PANTHER" id="PTHR43201">
    <property type="entry name" value="ACYL-COA SYNTHETASE"/>
    <property type="match status" value="1"/>
</dbReference>
<dbReference type="GeneID" id="54362890"/>
<gene>
    <name evidence="5" type="ORF">K489DRAFT_381333</name>
</gene>
<dbReference type="Gene3D" id="3.30.300.30">
    <property type="match status" value="1"/>
</dbReference>
<evidence type="ECO:0000313" key="5">
    <source>
        <dbReference type="RefSeq" id="XP_033458372.1"/>
    </source>
</evidence>